<dbReference type="WBParaSite" id="ASIM_0001852401-mRNA-1">
    <property type="protein sequence ID" value="ASIM_0001852401-mRNA-1"/>
    <property type="gene ID" value="ASIM_0001852401"/>
</dbReference>
<dbReference type="GO" id="GO:0015144">
    <property type="term" value="F:carbohydrate transmembrane transporter activity"/>
    <property type="evidence" value="ECO:0007669"/>
    <property type="project" value="InterPro"/>
</dbReference>
<name>A0A0M3KC25_ANISI</name>
<gene>
    <name evidence="7" type="ORF">ASIM_LOCUS17922</name>
</gene>
<dbReference type="AlphaFoldDB" id="A0A0M3KC25"/>
<feature type="transmembrane region" description="Helical" evidence="6">
    <location>
        <begin position="103"/>
        <end position="126"/>
    </location>
</feature>
<evidence type="ECO:0000313" key="7">
    <source>
        <dbReference type="EMBL" id="VDK62111.1"/>
    </source>
</evidence>
<comment type="similarity">
    <text evidence="2">Belongs to the TMEM144 family.</text>
</comment>
<reference evidence="9" key="1">
    <citation type="submission" date="2017-02" db="UniProtKB">
        <authorList>
            <consortium name="WormBaseParasite"/>
        </authorList>
    </citation>
    <scope>IDENTIFICATION</scope>
</reference>
<evidence type="ECO:0000256" key="6">
    <source>
        <dbReference type="SAM" id="Phobius"/>
    </source>
</evidence>
<keyword evidence="5 6" id="KW-0472">Membrane</keyword>
<reference evidence="7 8" key="2">
    <citation type="submission" date="2018-11" db="EMBL/GenBank/DDBJ databases">
        <authorList>
            <consortium name="Pathogen Informatics"/>
        </authorList>
    </citation>
    <scope>NUCLEOTIDE SEQUENCE [LARGE SCALE GENOMIC DNA]</scope>
</reference>
<keyword evidence="3 6" id="KW-0812">Transmembrane</keyword>
<dbReference type="InterPro" id="IPR010651">
    <property type="entry name" value="Sugar_transport"/>
</dbReference>
<dbReference type="InterPro" id="IPR012435">
    <property type="entry name" value="TMEM144"/>
</dbReference>
<organism evidence="9">
    <name type="scientific">Anisakis simplex</name>
    <name type="common">Herring worm</name>
    <dbReference type="NCBI Taxonomy" id="6269"/>
    <lineage>
        <taxon>Eukaryota</taxon>
        <taxon>Metazoa</taxon>
        <taxon>Ecdysozoa</taxon>
        <taxon>Nematoda</taxon>
        <taxon>Chromadorea</taxon>
        <taxon>Rhabditida</taxon>
        <taxon>Spirurina</taxon>
        <taxon>Ascaridomorpha</taxon>
        <taxon>Ascaridoidea</taxon>
        <taxon>Anisakidae</taxon>
        <taxon>Anisakis</taxon>
        <taxon>Anisakis simplex complex</taxon>
    </lineage>
</organism>
<evidence type="ECO:0000313" key="8">
    <source>
        <dbReference type="Proteomes" id="UP000267096"/>
    </source>
</evidence>
<dbReference type="Proteomes" id="UP000267096">
    <property type="component" value="Unassembled WGS sequence"/>
</dbReference>
<comment type="subcellular location">
    <subcellularLocation>
        <location evidence="1">Membrane</location>
        <topology evidence="1">Multi-pass membrane protein</topology>
    </subcellularLocation>
</comment>
<dbReference type="PANTHER" id="PTHR16119">
    <property type="entry name" value="TRANSMEMBRANE PROTEIN 144"/>
    <property type="match status" value="1"/>
</dbReference>
<evidence type="ECO:0000313" key="9">
    <source>
        <dbReference type="WBParaSite" id="ASIM_0001852401-mRNA-1"/>
    </source>
</evidence>
<dbReference type="EMBL" id="UYRR01034753">
    <property type="protein sequence ID" value="VDK62111.1"/>
    <property type="molecule type" value="Genomic_DNA"/>
</dbReference>
<feature type="transmembrane region" description="Helical" evidence="6">
    <location>
        <begin position="62"/>
        <end position="83"/>
    </location>
</feature>
<proteinExistence type="inferred from homology"/>
<accession>A0A0M3KC25</accession>
<sequence>MMGVAIIFVGFIVLAWNHFPQFYPLPMLGGLFWGVGGLDADEDKMDAFGISANSTAIMLTEVLGLALALLIWNTVSCIMGWATSRFGLFGTLPEPPKSDLLNYLGLVLLVIGSVYVIVSVSLRYSLR</sequence>
<dbReference type="PANTHER" id="PTHR16119:SF15">
    <property type="entry name" value="TRANSMEMBRANE PROTEIN 144 HOMOLOG"/>
    <property type="match status" value="1"/>
</dbReference>
<evidence type="ECO:0000256" key="4">
    <source>
        <dbReference type="ARBA" id="ARBA00022989"/>
    </source>
</evidence>
<protein>
    <submittedName>
        <fullName evidence="9">Transmembrane protein 144 (inferred by orthology to a human protein)</fullName>
    </submittedName>
</protein>
<evidence type="ECO:0000256" key="2">
    <source>
        <dbReference type="ARBA" id="ARBA00005731"/>
    </source>
</evidence>
<dbReference type="OrthoDB" id="426527at2759"/>
<evidence type="ECO:0000256" key="5">
    <source>
        <dbReference type="ARBA" id="ARBA00023136"/>
    </source>
</evidence>
<keyword evidence="8" id="KW-1185">Reference proteome</keyword>
<dbReference type="Pfam" id="PF07857">
    <property type="entry name" value="TMEM144"/>
    <property type="match status" value="1"/>
</dbReference>
<evidence type="ECO:0000256" key="3">
    <source>
        <dbReference type="ARBA" id="ARBA00022692"/>
    </source>
</evidence>
<dbReference type="GO" id="GO:0016020">
    <property type="term" value="C:membrane"/>
    <property type="evidence" value="ECO:0007669"/>
    <property type="project" value="UniProtKB-SubCell"/>
</dbReference>
<evidence type="ECO:0000256" key="1">
    <source>
        <dbReference type="ARBA" id="ARBA00004141"/>
    </source>
</evidence>
<keyword evidence="4 6" id="KW-1133">Transmembrane helix</keyword>